<feature type="region of interest" description="Disordered" evidence="1">
    <location>
        <begin position="81"/>
        <end position="101"/>
    </location>
</feature>
<accession>A0A914WBI3</accession>
<name>A0A914WBI3_9BILA</name>
<protein>
    <submittedName>
        <fullName evidence="3">Uncharacterized protein</fullName>
    </submittedName>
</protein>
<evidence type="ECO:0000313" key="2">
    <source>
        <dbReference type="Proteomes" id="UP000887566"/>
    </source>
</evidence>
<evidence type="ECO:0000313" key="3">
    <source>
        <dbReference type="WBParaSite" id="PSAMB.scaffold3645size17455.g22192.t1"/>
    </source>
</evidence>
<sequence length="178" mass="19730">MEMGRSPLSCCADSSVAPASQYPMSSLLLSAAVFMVIMLLDAQTLDATSEMDEYSASKLYRLAKRSDGHFHYADMVRLGKRGDPRSAHATTGDADQSPHPPIYRFKNEKFNLIRALNLNLKKTVTEPPQYQLEPPHQSAAITSDGASKQAPLRSTLRDILRLGRLPHSPQAFLQLLMM</sequence>
<keyword evidence="2" id="KW-1185">Reference proteome</keyword>
<dbReference type="AlphaFoldDB" id="A0A914WBI3"/>
<dbReference type="WBParaSite" id="PSAMB.scaffold3645size17455.g22192.t1">
    <property type="protein sequence ID" value="PSAMB.scaffold3645size17455.g22192.t1"/>
    <property type="gene ID" value="PSAMB.scaffold3645size17455.g22192"/>
</dbReference>
<reference evidence="3" key="1">
    <citation type="submission" date="2022-11" db="UniProtKB">
        <authorList>
            <consortium name="WormBaseParasite"/>
        </authorList>
    </citation>
    <scope>IDENTIFICATION</scope>
</reference>
<proteinExistence type="predicted"/>
<organism evidence="2 3">
    <name type="scientific">Plectus sambesii</name>
    <dbReference type="NCBI Taxonomy" id="2011161"/>
    <lineage>
        <taxon>Eukaryota</taxon>
        <taxon>Metazoa</taxon>
        <taxon>Ecdysozoa</taxon>
        <taxon>Nematoda</taxon>
        <taxon>Chromadorea</taxon>
        <taxon>Plectida</taxon>
        <taxon>Plectina</taxon>
        <taxon>Plectoidea</taxon>
        <taxon>Plectidae</taxon>
        <taxon>Plectus</taxon>
    </lineage>
</organism>
<evidence type="ECO:0000256" key="1">
    <source>
        <dbReference type="SAM" id="MobiDB-lite"/>
    </source>
</evidence>
<dbReference type="Proteomes" id="UP000887566">
    <property type="component" value="Unplaced"/>
</dbReference>